<evidence type="ECO:0000313" key="2">
    <source>
        <dbReference type="Proteomes" id="UP000013940"/>
    </source>
</evidence>
<proteinExistence type="predicted"/>
<name>A0A2C9EIE1_PSEPH</name>
<dbReference type="HOGENOM" id="CLU_1794824_0_0_6"/>
<dbReference type="KEGG" id="pprc:PFLCHA0_c16070"/>
<organism evidence="1 2">
    <name type="scientific">Pseudomonas protegens (strain DSM 19095 / LMG 27888 / CFBP 6595 / CHA0)</name>
    <dbReference type="NCBI Taxonomy" id="1124983"/>
    <lineage>
        <taxon>Bacteria</taxon>
        <taxon>Pseudomonadati</taxon>
        <taxon>Pseudomonadota</taxon>
        <taxon>Gammaproteobacteria</taxon>
        <taxon>Pseudomonadales</taxon>
        <taxon>Pseudomonadaceae</taxon>
        <taxon>Pseudomonas</taxon>
    </lineage>
</organism>
<gene>
    <name evidence="1" type="ORF">PFLCHA0_c16070</name>
</gene>
<dbReference type="EMBL" id="CP003190">
    <property type="protein sequence ID" value="AGL83395.1"/>
    <property type="molecule type" value="Genomic_DNA"/>
</dbReference>
<dbReference type="AlphaFoldDB" id="A0A2C9EIE1"/>
<sequence length="144" mass="16667">MNGRMVTPPEKNLCCTQIQRRLFPQENSTRIAGRLSARYRFTLGWGHKTIRASPCPEVFMDRFSIQQSIRHAIDAQMAQKWPIPPCQARAHDTYSLDLKALLHSLEREFNIRLDPDRDLYRISSISELSLFILEKTRADAARPA</sequence>
<protein>
    <submittedName>
        <fullName evidence="1">Uncharacterized protein</fullName>
    </submittedName>
</protein>
<dbReference type="Proteomes" id="UP000013940">
    <property type="component" value="Chromosome"/>
</dbReference>
<accession>A0A2C9EIE1</accession>
<reference evidence="2" key="1">
    <citation type="journal article" date="2014" name="Genome Announc.">
        <title>Full-genome sequence of the plant growth-promoting bacterium Pseudomonas protegens CHA0.</title>
        <authorList>
            <person name="Jousset A."/>
            <person name="Schuldes J."/>
            <person name="Keel C."/>
            <person name="Maurhofer M."/>
            <person name="Daniel R."/>
            <person name="Scheu S."/>
            <person name="Thuermer A."/>
        </authorList>
    </citation>
    <scope>NUCLEOTIDE SEQUENCE [LARGE SCALE GENOMIC DNA]</scope>
    <source>
        <strain evidence="2">DSM 19095 / LMG 27888 / CFBP 6595 / CHA0</strain>
    </source>
</reference>
<evidence type="ECO:0000313" key="1">
    <source>
        <dbReference type="EMBL" id="AGL83395.1"/>
    </source>
</evidence>